<evidence type="ECO:0000313" key="1">
    <source>
        <dbReference type="EMBL" id="QKN88905.1"/>
    </source>
</evidence>
<reference evidence="1" key="1">
    <citation type="submission" date="2020-01" db="EMBL/GenBank/DDBJ databases">
        <title>Viral genomes from wild and zoo birds in China.</title>
        <authorList>
            <person name="Yao Y."/>
            <person name="Shan T."/>
            <person name="Yang S."/>
            <person name="Zhang W."/>
        </authorList>
    </citation>
    <scope>NUCLEOTIDE SEQUENCE</scope>
    <source>
        <strain evidence="1">Wftcra74cir1</strain>
    </source>
</reference>
<dbReference type="InterPro" id="IPR029053">
    <property type="entry name" value="Viral_coat"/>
</dbReference>
<name>A0A6M9Z7Y0_9VIRU</name>
<protein>
    <submittedName>
        <fullName evidence="1">Capsid protein</fullName>
    </submittedName>
</protein>
<proteinExistence type="predicted"/>
<organism evidence="1">
    <name type="scientific">Cressdnaviricota sp</name>
    <dbReference type="NCBI Taxonomy" id="2748378"/>
    <lineage>
        <taxon>Viruses</taxon>
        <taxon>Monodnaviria</taxon>
        <taxon>Shotokuvirae</taxon>
        <taxon>Cressdnaviricota</taxon>
    </lineage>
</organism>
<dbReference type="Gene3D" id="2.60.120.20">
    <property type="match status" value="1"/>
</dbReference>
<accession>A0A6M9Z7Y0</accession>
<dbReference type="EMBL" id="MT138094">
    <property type="protein sequence ID" value="QKN88905.1"/>
    <property type="molecule type" value="Genomic_DNA"/>
</dbReference>
<sequence length="243" mass="27139">MAFKKTVRKYATKKNFKKGAKFAYKHRGTAQRALKLALKLKDMVNIEYKHSDHTWLFNQLGDGTNNGAVIQSTFFNNLNQFIGQGTGHNQRIGNSIKAQRLSGRGTIRWIGGAVPVGQLTANVRIIIMRGKADNQRAYYTADPTIPGATGGVYLDQKGVNGAKSENSKYETKTIHDKIYTLDVARRNMINLNWNFPLNWHINFEEDGGANTQDGGLYLAILTDTGIVPMVDVNLRLDISYTDN</sequence>